<keyword evidence="3" id="KW-1185">Reference proteome</keyword>
<evidence type="ECO:0000313" key="2">
    <source>
        <dbReference type="EMBL" id="KAF0308085.1"/>
    </source>
</evidence>
<evidence type="ECO:0000313" key="3">
    <source>
        <dbReference type="Proteomes" id="UP000440578"/>
    </source>
</evidence>
<feature type="compositionally biased region" description="Polar residues" evidence="1">
    <location>
        <begin position="234"/>
        <end position="256"/>
    </location>
</feature>
<organism evidence="2 3">
    <name type="scientific">Amphibalanus amphitrite</name>
    <name type="common">Striped barnacle</name>
    <name type="synonym">Balanus amphitrite</name>
    <dbReference type="NCBI Taxonomy" id="1232801"/>
    <lineage>
        <taxon>Eukaryota</taxon>
        <taxon>Metazoa</taxon>
        <taxon>Ecdysozoa</taxon>
        <taxon>Arthropoda</taxon>
        <taxon>Crustacea</taxon>
        <taxon>Multicrustacea</taxon>
        <taxon>Cirripedia</taxon>
        <taxon>Thoracica</taxon>
        <taxon>Thoracicalcarea</taxon>
        <taxon>Balanomorpha</taxon>
        <taxon>Balanoidea</taxon>
        <taxon>Balanidae</taxon>
        <taxon>Amphibalaninae</taxon>
        <taxon>Amphibalanus</taxon>
    </lineage>
</organism>
<feature type="region of interest" description="Disordered" evidence="1">
    <location>
        <begin position="225"/>
        <end position="291"/>
    </location>
</feature>
<dbReference type="EMBL" id="VIIS01000514">
    <property type="protein sequence ID" value="KAF0308085.1"/>
    <property type="molecule type" value="Genomic_DNA"/>
</dbReference>
<dbReference type="AlphaFoldDB" id="A0A6A4WML2"/>
<dbReference type="PANTHER" id="PTHR21439:SF0">
    <property type="entry name" value="PROTEIN OSCP1"/>
    <property type="match status" value="1"/>
</dbReference>
<dbReference type="GO" id="GO:0005886">
    <property type="term" value="C:plasma membrane"/>
    <property type="evidence" value="ECO:0007669"/>
    <property type="project" value="TreeGrafter"/>
</dbReference>
<dbReference type="InterPro" id="IPR019332">
    <property type="entry name" value="OSCP1"/>
</dbReference>
<comment type="caution">
    <text evidence="2">The sequence shown here is derived from an EMBL/GenBank/DDBJ whole genome shotgun (WGS) entry which is preliminary data.</text>
</comment>
<dbReference type="Pfam" id="PF10188">
    <property type="entry name" value="Oscp1"/>
    <property type="match status" value="1"/>
</dbReference>
<proteinExistence type="predicted"/>
<name>A0A6A4WML2_AMPAM</name>
<dbReference type="Proteomes" id="UP000440578">
    <property type="component" value="Unassembled WGS sequence"/>
</dbReference>
<reference evidence="2 3" key="1">
    <citation type="submission" date="2019-07" db="EMBL/GenBank/DDBJ databases">
        <title>Draft genome assembly of a fouling barnacle, Amphibalanus amphitrite (Darwin, 1854): The first reference genome for Thecostraca.</title>
        <authorList>
            <person name="Kim W."/>
        </authorList>
    </citation>
    <scope>NUCLEOTIDE SEQUENCE [LARGE SCALE GENOMIC DNA]</scope>
    <source>
        <strain evidence="2">SNU_AA5</strain>
        <tissue evidence="2">Soma without cirri and trophi</tissue>
    </source>
</reference>
<dbReference type="PANTHER" id="PTHR21439">
    <property type="entry name" value="OXIDORED-NITRO DOMAIN-CONTAINING PROTEIN"/>
    <property type="match status" value="1"/>
</dbReference>
<sequence length="385" mass="41732">MSLKAMPLLFLNMGGEMIYILDQRLRAQEIHQAKAEKVLDDILGLMCTSRFIEELFRPQSIYSAQSLRTIFYRLAHSSIMRLNKQSMDKLYDLMAMVFKYQVEQCSHPRQLLMVTLNHLDSMARFATAPRVSKQVQTAYDLAVQCYGNLPEGEMQDIRYDILNFFLDYRVKVSIFLKEKRQNPSGTFVIDVTGPLPEGVSMPGEIRYFDERGEITSTCRYPCKELPGEPARSGSLAQNGDRGTTLGTNIYSSQGSEPVSAGPTGSGAGDEPPTTTSPSPSPASPVCGSGPTAERAAQALELLAQLIGQGGQQKCEIRLNLPGPGAAAAAAAAASGAAADGSNQPVQGTRGRSDHLQKVMEDMTIGEPPASGGQQDLLNMMDALSE</sequence>
<gene>
    <name evidence="2" type="primary">Oscp1_1</name>
    <name evidence="2" type="ORF">FJT64_002185</name>
</gene>
<protein>
    <submittedName>
        <fullName evidence="2">Protein OSCP1</fullName>
    </submittedName>
</protein>
<evidence type="ECO:0000256" key="1">
    <source>
        <dbReference type="SAM" id="MobiDB-lite"/>
    </source>
</evidence>
<accession>A0A6A4WML2</accession>
<dbReference type="GO" id="GO:0005737">
    <property type="term" value="C:cytoplasm"/>
    <property type="evidence" value="ECO:0007669"/>
    <property type="project" value="TreeGrafter"/>
</dbReference>
<feature type="region of interest" description="Disordered" evidence="1">
    <location>
        <begin position="363"/>
        <end position="385"/>
    </location>
</feature>
<dbReference type="OrthoDB" id="2157380at2759"/>